<comment type="caution">
    <text evidence="1">The sequence shown here is derived from an EMBL/GenBank/DDBJ whole genome shotgun (WGS) entry which is preliminary data.</text>
</comment>
<dbReference type="EMBL" id="BFAV01000141">
    <property type="protein sequence ID" value="GBF34525.1"/>
    <property type="molecule type" value="Genomic_DNA"/>
</dbReference>
<dbReference type="OrthoDB" id="1808270at2"/>
<evidence type="ECO:0000313" key="2">
    <source>
        <dbReference type="Proteomes" id="UP000239549"/>
    </source>
</evidence>
<organism evidence="1 2">
    <name type="scientific">Desulfocucumis palustris</name>
    <dbReference type="NCBI Taxonomy" id="1898651"/>
    <lineage>
        <taxon>Bacteria</taxon>
        <taxon>Bacillati</taxon>
        <taxon>Bacillota</taxon>
        <taxon>Clostridia</taxon>
        <taxon>Eubacteriales</taxon>
        <taxon>Desulfocucumaceae</taxon>
        <taxon>Desulfocucumis</taxon>
    </lineage>
</organism>
<proteinExistence type="predicted"/>
<dbReference type="Proteomes" id="UP000239549">
    <property type="component" value="Unassembled WGS sequence"/>
</dbReference>
<name>A0A2L2XE68_9FIRM</name>
<accession>A0A2L2XE68</accession>
<dbReference type="AlphaFoldDB" id="A0A2L2XE68"/>
<protein>
    <submittedName>
        <fullName evidence="1">Uncharacterized protein</fullName>
    </submittedName>
</protein>
<keyword evidence="2" id="KW-1185">Reference proteome</keyword>
<dbReference type="RefSeq" id="WP_104372759.1">
    <property type="nucleotide sequence ID" value="NZ_BFAV01000141.1"/>
</dbReference>
<sequence length="102" mass="11677">MAFEVYKPRGERMERVPVVSISKSSIVLNNVARQRLDSNRIELAFDRDTHTIRIQAVAEGGIEMKKTKVFGKGFFNHFGITKKGKFEAKYEPNEKAIYAVLQ</sequence>
<reference evidence="2" key="1">
    <citation type="submission" date="2018-02" db="EMBL/GenBank/DDBJ databases">
        <title>Genome sequence of Desulfocucumis palustris strain NAW-5.</title>
        <authorList>
            <person name="Watanabe M."/>
            <person name="Kojima H."/>
            <person name="Fukui M."/>
        </authorList>
    </citation>
    <scope>NUCLEOTIDE SEQUENCE [LARGE SCALE GENOMIC DNA]</scope>
    <source>
        <strain evidence="2">NAW-5</strain>
    </source>
</reference>
<gene>
    <name evidence="1" type="ORF">DCCM_3644</name>
</gene>
<evidence type="ECO:0000313" key="1">
    <source>
        <dbReference type="EMBL" id="GBF34525.1"/>
    </source>
</evidence>